<reference evidence="1 2" key="1">
    <citation type="submission" date="2012-02" db="EMBL/GenBank/DDBJ databases">
        <title>The Genome Sequence of Bacteroides dorei CL02T12C06.</title>
        <authorList>
            <consortium name="The Broad Institute Genome Sequencing Platform"/>
            <person name="Earl A."/>
            <person name="Ward D."/>
            <person name="Feldgarden M."/>
            <person name="Gevers D."/>
            <person name="Zitomersky N.L."/>
            <person name="Coyne M.J."/>
            <person name="Comstock L.E."/>
            <person name="Young S.K."/>
            <person name="Zeng Q."/>
            <person name="Gargeya S."/>
            <person name="Fitzgerald M."/>
            <person name="Haas B."/>
            <person name="Abouelleil A."/>
            <person name="Alvarado L."/>
            <person name="Arachchi H.M."/>
            <person name="Berlin A."/>
            <person name="Chapman S.B."/>
            <person name="Gearin G."/>
            <person name="Goldberg J."/>
            <person name="Griggs A."/>
            <person name="Gujja S."/>
            <person name="Hansen M."/>
            <person name="Heiman D."/>
            <person name="Howarth C."/>
            <person name="Larimer J."/>
            <person name="Lui A."/>
            <person name="MacDonald P.J.P."/>
            <person name="McCowen C."/>
            <person name="Montmayeur A."/>
            <person name="Murphy C."/>
            <person name="Neiman D."/>
            <person name="Pearson M."/>
            <person name="Priest M."/>
            <person name="Roberts A."/>
            <person name="Saif S."/>
            <person name="Shea T."/>
            <person name="Sisk P."/>
            <person name="Stolte C."/>
            <person name="Sykes S."/>
            <person name="Wortman J."/>
            <person name="Nusbaum C."/>
            <person name="Birren B."/>
        </authorList>
    </citation>
    <scope>NUCLEOTIDE SEQUENCE [LARGE SCALE GENOMIC DNA]</scope>
    <source>
        <strain evidence="1 2">CL02T12C06</strain>
    </source>
</reference>
<gene>
    <name evidence="1" type="ORF">HMPREF1064_04803</name>
</gene>
<dbReference type="HOGENOM" id="CLU_3164588_0_0_10"/>
<evidence type="ECO:0000313" key="1">
    <source>
        <dbReference type="EMBL" id="EIY25845.1"/>
    </source>
</evidence>
<comment type="caution">
    <text evidence="1">The sequence shown here is derived from an EMBL/GenBank/DDBJ whole genome shotgun (WGS) entry which is preliminary data.</text>
</comment>
<dbReference type="Proteomes" id="UP000005974">
    <property type="component" value="Unassembled WGS sequence"/>
</dbReference>
<sequence length="47" mass="5164">MNKYRILTAALSSKATVDDFTFCRSSDLLLFTCLPTLIIYTGSGVSE</sequence>
<proteinExistence type="predicted"/>
<protein>
    <submittedName>
        <fullName evidence="1">Uncharacterized protein</fullName>
    </submittedName>
</protein>
<evidence type="ECO:0000313" key="2">
    <source>
        <dbReference type="Proteomes" id="UP000005974"/>
    </source>
</evidence>
<organism evidence="1 2">
    <name type="scientific">Phocaeicola dorei CL02T12C06</name>
    <dbReference type="NCBI Taxonomy" id="997876"/>
    <lineage>
        <taxon>Bacteria</taxon>
        <taxon>Pseudomonadati</taxon>
        <taxon>Bacteroidota</taxon>
        <taxon>Bacteroidia</taxon>
        <taxon>Bacteroidales</taxon>
        <taxon>Bacteroidaceae</taxon>
        <taxon>Phocaeicola</taxon>
    </lineage>
</organism>
<dbReference type="AlphaFoldDB" id="I8VHJ1"/>
<dbReference type="EMBL" id="AGXJ01000096">
    <property type="protein sequence ID" value="EIY25845.1"/>
    <property type="molecule type" value="Genomic_DNA"/>
</dbReference>
<accession>I8VHJ1</accession>
<keyword evidence="2" id="KW-1185">Reference proteome</keyword>
<name>I8VHJ1_9BACT</name>